<name>A0ABX4EKA0_SEGBR</name>
<dbReference type="Gene3D" id="3.30.70.940">
    <property type="entry name" value="NusG, N-terminal domain"/>
    <property type="match status" value="1"/>
</dbReference>
<gene>
    <name evidence="1" type="ORF">CIK91_00750</name>
</gene>
<dbReference type="InterPro" id="IPR008991">
    <property type="entry name" value="Translation_prot_SH3-like_sf"/>
</dbReference>
<organism evidence="1 2">
    <name type="scientific">Segatella bryantii</name>
    <name type="common">Prevotella bryantii</name>
    <dbReference type="NCBI Taxonomy" id="77095"/>
    <lineage>
        <taxon>Bacteria</taxon>
        <taxon>Pseudomonadati</taxon>
        <taxon>Bacteroidota</taxon>
        <taxon>Bacteroidia</taxon>
        <taxon>Bacteroidales</taxon>
        <taxon>Prevotellaceae</taxon>
        <taxon>Segatella</taxon>
    </lineage>
</organism>
<evidence type="ECO:0000313" key="1">
    <source>
        <dbReference type="EMBL" id="OYP57116.1"/>
    </source>
</evidence>
<dbReference type="NCBIfam" id="NF033644">
    <property type="entry name" value="antiterm_UpxY"/>
    <property type="match status" value="1"/>
</dbReference>
<proteinExistence type="predicted"/>
<reference evidence="1 2" key="1">
    <citation type="submission" date="2017-08" db="EMBL/GenBank/DDBJ databases">
        <title>Comparative genomics of non-oral Prevotella species.</title>
        <authorList>
            <person name="Accetto T."/>
            <person name="Nograsek B."/>
            <person name="Avgustin G."/>
        </authorList>
    </citation>
    <scope>NUCLEOTIDE SEQUENCE [LARGE SCALE GENOMIC DNA]</scope>
    <source>
        <strain evidence="1 2">TC1-1</strain>
    </source>
</reference>
<dbReference type="EMBL" id="NPJF01000009">
    <property type="protein sequence ID" value="OYP57116.1"/>
    <property type="molecule type" value="Genomic_DNA"/>
</dbReference>
<dbReference type="Proteomes" id="UP000216189">
    <property type="component" value="Unassembled WGS sequence"/>
</dbReference>
<evidence type="ECO:0000313" key="2">
    <source>
        <dbReference type="Proteomes" id="UP000216189"/>
    </source>
</evidence>
<accession>A0ABX4EKA0</accession>
<sequence>MFAFHKYITDNDITKKTDKVESVIRNDKPWLAVKLFSLKTYEIRDFLKEMGINCFLPEQYVDIENPENHRIKHILKPVTRNLLFIEKPEDMKHFPSEMAQWPFKMAIIKPHPTADHYAEISSREMREFEEMCNPELRMKIFLTPEEARLKSGDKVLVTNGPMKGMTGRLVRKSKKYYLLKDMPGISIMIKVSRWCCKPTEKE</sequence>
<keyword evidence="2" id="KW-1185">Reference proteome</keyword>
<dbReference type="SUPFAM" id="SSF50104">
    <property type="entry name" value="Translation proteins SH3-like domain"/>
    <property type="match status" value="1"/>
</dbReference>
<protein>
    <submittedName>
        <fullName evidence="1">Uncharacterized protein</fullName>
    </submittedName>
</protein>
<comment type="caution">
    <text evidence="1">The sequence shown here is derived from an EMBL/GenBank/DDBJ whole genome shotgun (WGS) entry which is preliminary data.</text>
</comment>
<dbReference type="InterPro" id="IPR036735">
    <property type="entry name" value="NGN_dom_sf"/>
</dbReference>